<proteinExistence type="predicted"/>
<dbReference type="PATRIC" id="fig|1420583.3.peg.2201"/>
<evidence type="ECO:0000313" key="3">
    <source>
        <dbReference type="Proteomes" id="UP000052232"/>
    </source>
</evidence>
<gene>
    <name evidence="2" type="ORF">V473_10935</name>
</gene>
<evidence type="ECO:0000256" key="1">
    <source>
        <dbReference type="SAM" id="MobiDB-lite"/>
    </source>
</evidence>
<keyword evidence="3" id="KW-1185">Reference proteome</keyword>
<protein>
    <submittedName>
        <fullName evidence="2">Phage late control protein</fullName>
    </submittedName>
</protein>
<name>A0A0J7Y5C8_9SPHN</name>
<dbReference type="EMBL" id="JACT01000001">
    <property type="protein sequence ID" value="KMS58588.1"/>
    <property type="molecule type" value="Genomic_DNA"/>
</dbReference>
<feature type="compositionally biased region" description="Basic and acidic residues" evidence="1">
    <location>
        <begin position="202"/>
        <end position="219"/>
    </location>
</feature>
<feature type="region of interest" description="Disordered" evidence="1">
    <location>
        <begin position="201"/>
        <end position="238"/>
    </location>
</feature>
<dbReference type="Proteomes" id="UP000052232">
    <property type="component" value="Unassembled WGS sequence"/>
</dbReference>
<sequence length="339" mass="36894">MNNVADWRVTLDGRDLTDRMRPRLIGLSLSEKRGDEADQLDITLEDGDGLLAIPKEGAILRLALGWKRGRDVIIGLVDKGSFKVDDVSHAGPPDQIKIRARAVDFTSQIRNRREQSWKTTTLGAVLADVAGRNGLTAKITPALAAIALPTISQSRESDIAFIRRLGRENVAVATIKDKILIFAPIGAGETASGKTLPTITLRRRDGDGHSWQRQTRDGQEGVTASWHDRKGAKRQTVTVGKEDGAKRLRKTYADEASAKRAAVAERDRLKRAPATLDMKLALGRADIYPELRATVSGIKVGIDGTWLISEVTHSLDRGGGFITALKMETTTAAQNSHQA</sequence>
<accession>A0A0J7Y5C8</accession>
<dbReference type="STRING" id="1420583.V473_10935"/>
<evidence type="ECO:0000313" key="2">
    <source>
        <dbReference type="EMBL" id="KMS58588.1"/>
    </source>
</evidence>
<dbReference type="SUPFAM" id="SSF69279">
    <property type="entry name" value="Phage tail proteins"/>
    <property type="match status" value="1"/>
</dbReference>
<organism evidence="2 3">
    <name type="scientific">Sphingobium cupriresistens LL01</name>
    <dbReference type="NCBI Taxonomy" id="1420583"/>
    <lineage>
        <taxon>Bacteria</taxon>
        <taxon>Pseudomonadati</taxon>
        <taxon>Pseudomonadota</taxon>
        <taxon>Alphaproteobacteria</taxon>
        <taxon>Sphingomonadales</taxon>
        <taxon>Sphingomonadaceae</taxon>
        <taxon>Sphingobium</taxon>
    </lineage>
</organism>
<reference evidence="2 3" key="1">
    <citation type="journal article" date="2015" name="G3 (Bethesda)">
        <title>Insights into Ongoing Evolution of the Hexachlorocyclohexane Catabolic Pathway from Comparative Genomics of Ten Sphingomonadaceae Strains.</title>
        <authorList>
            <person name="Pearce S.L."/>
            <person name="Oakeshott J.G."/>
            <person name="Pandey G."/>
        </authorList>
    </citation>
    <scope>NUCLEOTIDE SEQUENCE [LARGE SCALE GENOMIC DNA]</scope>
    <source>
        <strain evidence="2 3">LL01</strain>
    </source>
</reference>
<comment type="caution">
    <text evidence="2">The sequence shown here is derived from an EMBL/GenBank/DDBJ whole genome shotgun (WGS) entry which is preliminary data.</text>
</comment>
<dbReference type="Pfam" id="PF05954">
    <property type="entry name" value="Phage_GPD"/>
    <property type="match status" value="1"/>
</dbReference>
<dbReference type="AlphaFoldDB" id="A0A0J7Y5C8"/>